<protein>
    <submittedName>
        <fullName evidence="3">SDR family oxidoreductase</fullName>
    </submittedName>
</protein>
<dbReference type="GO" id="GO:0016491">
    <property type="term" value="F:oxidoreductase activity"/>
    <property type="evidence" value="ECO:0007669"/>
    <property type="project" value="UniProtKB-KW"/>
</dbReference>
<dbReference type="SUPFAM" id="SSF51735">
    <property type="entry name" value="NAD(P)-binding Rossmann-fold domains"/>
    <property type="match status" value="1"/>
</dbReference>
<accession>A0A850EVY5</accession>
<sequence length="242" mass="25776">MSTLTLQNQRVVIIGGSSGIGLATAKQAVEQGASVVLAGRSLDKLELAQEKLGADSVEIYTLDNKDEEQLKSFFEQVGPFDHLFTPGASYVRGPITSSAEVARSCFDAKFWPQYNAVKYGAPQMRPNGSVVLMSGAFGQRPLSDGASYAACNGAIESLGKALAVELAPIRVNVISPGTIHTEFNWEGAEQAVRDESYDAYAKINLLGRIGTAAEAAHTVVYLMTNGYTTGSTLFPDGGYILR</sequence>
<reference evidence="3" key="1">
    <citation type="submission" date="2020-06" db="EMBL/GenBank/DDBJ databases">
        <title>Paenibacillus sp. nov., isolated from soil.</title>
        <authorList>
            <person name="Seo Y.L."/>
        </authorList>
    </citation>
    <scope>NUCLEOTIDE SEQUENCE [LARGE SCALE GENOMIC DNA]</scope>
    <source>
        <strain evidence="3">JW14</strain>
    </source>
</reference>
<organism evidence="3 4">
    <name type="scientific">Paenibacillus agri</name>
    <dbReference type="NCBI Taxonomy" id="2744309"/>
    <lineage>
        <taxon>Bacteria</taxon>
        <taxon>Bacillati</taxon>
        <taxon>Bacillota</taxon>
        <taxon>Bacilli</taxon>
        <taxon>Bacillales</taxon>
        <taxon>Paenibacillaceae</taxon>
        <taxon>Paenibacillus</taxon>
    </lineage>
</organism>
<evidence type="ECO:0000313" key="3">
    <source>
        <dbReference type="EMBL" id="NUU64080.1"/>
    </source>
</evidence>
<dbReference type="PRINTS" id="PR00081">
    <property type="entry name" value="GDHRDH"/>
</dbReference>
<dbReference type="Proteomes" id="UP000564806">
    <property type="component" value="Unassembled WGS sequence"/>
</dbReference>
<dbReference type="PANTHER" id="PTHR43477">
    <property type="entry name" value="DIHYDROANTICAPSIN 7-DEHYDROGENASE"/>
    <property type="match status" value="1"/>
</dbReference>
<evidence type="ECO:0000313" key="4">
    <source>
        <dbReference type="Proteomes" id="UP000564806"/>
    </source>
</evidence>
<dbReference type="InterPro" id="IPR036291">
    <property type="entry name" value="NAD(P)-bd_dom_sf"/>
</dbReference>
<dbReference type="AlphaFoldDB" id="A0A850EVY5"/>
<keyword evidence="2" id="KW-0560">Oxidoreductase</keyword>
<keyword evidence="4" id="KW-1185">Reference proteome</keyword>
<evidence type="ECO:0000256" key="2">
    <source>
        <dbReference type="ARBA" id="ARBA00023002"/>
    </source>
</evidence>
<comment type="caution">
    <text evidence="3">The sequence shown here is derived from an EMBL/GenBank/DDBJ whole genome shotgun (WGS) entry which is preliminary data.</text>
</comment>
<dbReference type="InterPro" id="IPR051122">
    <property type="entry name" value="SDR_DHRS6-like"/>
</dbReference>
<proteinExistence type="inferred from homology"/>
<dbReference type="PANTHER" id="PTHR43477:SF1">
    <property type="entry name" value="DIHYDROANTICAPSIN 7-DEHYDROGENASE"/>
    <property type="match status" value="1"/>
</dbReference>
<dbReference type="InterPro" id="IPR002347">
    <property type="entry name" value="SDR_fam"/>
</dbReference>
<dbReference type="EMBL" id="JABWCS010000221">
    <property type="protein sequence ID" value="NUU64080.1"/>
    <property type="molecule type" value="Genomic_DNA"/>
</dbReference>
<comment type="similarity">
    <text evidence="1">Belongs to the short-chain dehydrogenases/reductases (SDR) family.</text>
</comment>
<dbReference type="Gene3D" id="3.40.50.720">
    <property type="entry name" value="NAD(P)-binding Rossmann-like Domain"/>
    <property type="match status" value="1"/>
</dbReference>
<dbReference type="RefSeq" id="WP_175374438.1">
    <property type="nucleotide sequence ID" value="NZ_JABWCS010000221.1"/>
</dbReference>
<dbReference type="Pfam" id="PF13561">
    <property type="entry name" value="adh_short_C2"/>
    <property type="match status" value="1"/>
</dbReference>
<gene>
    <name evidence="3" type="ORF">HPT30_27395</name>
</gene>
<name>A0A850EVY5_9BACL</name>
<evidence type="ECO:0000256" key="1">
    <source>
        <dbReference type="ARBA" id="ARBA00006484"/>
    </source>
</evidence>
<dbReference type="CDD" id="cd05233">
    <property type="entry name" value="SDR_c"/>
    <property type="match status" value="1"/>
</dbReference>